<dbReference type="EMBL" id="CP031778">
    <property type="protein sequence ID" value="QDZ76017.1"/>
    <property type="molecule type" value="Genomic_DNA"/>
</dbReference>
<accession>A0A9X7QMQ8</accession>
<gene>
    <name evidence="1" type="ORF">D0437_24255</name>
</gene>
<dbReference type="AlphaFoldDB" id="A0A9X7QMQ8"/>
<proteinExistence type="predicted"/>
<reference evidence="1 2" key="1">
    <citation type="journal article" date="2019" name="Ecotoxicol. Environ. Saf.">
        <title>Microbial characterization of heavy metal resistant bacterial strains isolated from an electroplating wastewater treatment plant.</title>
        <authorList>
            <person name="Cai X."/>
            <person name="Zheng X."/>
            <person name="Zhang D."/>
            <person name="Iqbal W."/>
            <person name="Liu C."/>
            <person name="Yang B."/>
            <person name="Zhao X."/>
            <person name="Lu X."/>
            <person name="Mao Y."/>
        </authorList>
    </citation>
    <scope>NUCLEOTIDE SEQUENCE [LARGE SCALE GENOMIC DNA]</scope>
    <source>
        <strain evidence="1 2">Co1-1</strain>
    </source>
</reference>
<evidence type="ECO:0000313" key="2">
    <source>
        <dbReference type="Proteomes" id="UP000321735"/>
    </source>
</evidence>
<sequence>MRFFTFCSFIHSRDGRFYWLNRNAEPTVQTRWLRFFRTEDAFYLLVRKVLRHEGLGGKAG</sequence>
<protein>
    <submittedName>
        <fullName evidence="1">Uncharacterized protein</fullName>
    </submittedName>
</protein>
<organism evidence="1 2">
    <name type="scientific">Bacillus cereus</name>
    <dbReference type="NCBI Taxonomy" id="1396"/>
    <lineage>
        <taxon>Bacteria</taxon>
        <taxon>Bacillati</taxon>
        <taxon>Bacillota</taxon>
        <taxon>Bacilli</taxon>
        <taxon>Bacillales</taxon>
        <taxon>Bacillaceae</taxon>
        <taxon>Bacillus</taxon>
        <taxon>Bacillus cereus group</taxon>
    </lineage>
</organism>
<evidence type="ECO:0000313" key="1">
    <source>
        <dbReference type="EMBL" id="QDZ76017.1"/>
    </source>
</evidence>
<dbReference type="Proteomes" id="UP000321735">
    <property type="component" value="Chromosome"/>
</dbReference>
<name>A0A9X7QMQ8_BACCE</name>